<comment type="caution">
    <text evidence="1">The sequence shown here is derived from an EMBL/GenBank/DDBJ whole genome shotgun (WGS) entry which is preliminary data.</text>
</comment>
<sequence length="85" mass="9668">MSKPQSASEILKKVTKKIGIQKQRIETYSAGTLRERQASIFTLKVEAPILNSEWDNYAGTEEGLLKLLRLRFRSDLEAIFDNEPG</sequence>
<accession>A0A0F9L465</accession>
<name>A0A0F9L465_9ZZZZ</name>
<protein>
    <submittedName>
        <fullName evidence="1">Uncharacterized protein</fullName>
    </submittedName>
</protein>
<gene>
    <name evidence="1" type="ORF">LCGC14_1560020</name>
</gene>
<reference evidence="1" key="1">
    <citation type="journal article" date="2015" name="Nature">
        <title>Complex archaea that bridge the gap between prokaryotes and eukaryotes.</title>
        <authorList>
            <person name="Spang A."/>
            <person name="Saw J.H."/>
            <person name="Jorgensen S.L."/>
            <person name="Zaremba-Niedzwiedzka K."/>
            <person name="Martijn J."/>
            <person name="Lind A.E."/>
            <person name="van Eijk R."/>
            <person name="Schleper C."/>
            <person name="Guy L."/>
            <person name="Ettema T.J."/>
        </authorList>
    </citation>
    <scope>NUCLEOTIDE SEQUENCE</scope>
</reference>
<proteinExistence type="predicted"/>
<dbReference type="EMBL" id="LAZR01012039">
    <property type="protein sequence ID" value="KKM45986.1"/>
    <property type="molecule type" value="Genomic_DNA"/>
</dbReference>
<organism evidence="1">
    <name type="scientific">marine sediment metagenome</name>
    <dbReference type="NCBI Taxonomy" id="412755"/>
    <lineage>
        <taxon>unclassified sequences</taxon>
        <taxon>metagenomes</taxon>
        <taxon>ecological metagenomes</taxon>
    </lineage>
</organism>
<evidence type="ECO:0000313" key="1">
    <source>
        <dbReference type="EMBL" id="KKM45986.1"/>
    </source>
</evidence>
<dbReference type="AlphaFoldDB" id="A0A0F9L465"/>